<gene>
    <name evidence="6" type="primary">SSS_731g</name>
    <name evidence="6" type="ORF">SSS_731</name>
</gene>
<reference evidence="6" key="2">
    <citation type="submission" date="2020-01" db="EMBL/GenBank/DDBJ databases">
        <authorList>
            <person name="Korhonen P.K.K."/>
            <person name="Guangxu M.G."/>
            <person name="Wang T.W."/>
            <person name="Stroehlein A.J.S."/>
            <person name="Young N.D."/>
            <person name="Ang C.-S.A."/>
            <person name="Fernando D.W.F."/>
            <person name="Lu H.L."/>
            <person name="Taylor S.T."/>
            <person name="Ehtesham M.E.M."/>
            <person name="Najaraj S.H.N."/>
            <person name="Harsha G.H.G."/>
            <person name="Madugundu A.M."/>
            <person name="Renuse S.R."/>
            <person name="Holt D.H."/>
            <person name="Pandey A.P."/>
            <person name="Papenfuss A.P."/>
            <person name="Gasser R.B.G."/>
            <person name="Fischer K.F."/>
        </authorList>
    </citation>
    <scope>NUCLEOTIDE SEQUENCE</scope>
    <source>
        <strain evidence="6">SSS_KF_BRIS2020</strain>
    </source>
</reference>
<evidence type="ECO:0000313" key="7">
    <source>
        <dbReference type="EnsemblMetazoa" id="KAF7494075.1"/>
    </source>
</evidence>
<dbReference type="GO" id="GO:0010629">
    <property type="term" value="P:negative regulation of gene expression"/>
    <property type="evidence" value="ECO:0007669"/>
    <property type="project" value="UniProtKB-ARBA"/>
</dbReference>
<feature type="compositionally biased region" description="Low complexity" evidence="4">
    <location>
        <begin position="659"/>
        <end position="668"/>
    </location>
</feature>
<reference evidence="8" key="1">
    <citation type="journal article" date="2020" name="PLoS Negl. Trop. Dis.">
        <title>High-quality nuclear genome for Sarcoptes scabiei-A critical resource for a neglected parasite.</title>
        <authorList>
            <person name="Korhonen P.K."/>
            <person name="Gasser R.B."/>
            <person name="Ma G."/>
            <person name="Wang T."/>
            <person name="Stroehlein A.J."/>
            <person name="Young N.D."/>
            <person name="Ang C.S."/>
            <person name="Fernando D.D."/>
            <person name="Lu H.C."/>
            <person name="Taylor S."/>
            <person name="Reynolds S.L."/>
            <person name="Mofiz E."/>
            <person name="Najaraj S.H."/>
            <person name="Gowda H."/>
            <person name="Madugundu A."/>
            <person name="Renuse S."/>
            <person name="Holt D."/>
            <person name="Pandey A."/>
            <person name="Papenfuss A.T."/>
            <person name="Fischer K."/>
        </authorList>
    </citation>
    <scope>NUCLEOTIDE SEQUENCE [LARGE SCALE GENOMIC DNA]</scope>
</reference>
<feature type="region of interest" description="Disordered" evidence="4">
    <location>
        <begin position="763"/>
        <end position="804"/>
    </location>
</feature>
<organism evidence="6">
    <name type="scientific">Sarcoptes scabiei</name>
    <name type="common">Itch mite</name>
    <name type="synonym">Acarus scabiei</name>
    <dbReference type="NCBI Taxonomy" id="52283"/>
    <lineage>
        <taxon>Eukaryota</taxon>
        <taxon>Metazoa</taxon>
        <taxon>Ecdysozoa</taxon>
        <taxon>Arthropoda</taxon>
        <taxon>Chelicerata</taxon>
        <taxon>Arachnida</taxon>
        <taxon>Acari</taxon>
        <taxon>Acariformes</taxon>
        <taxon>Sarcoptiformes</taxon>
        <taxon>Astigmata</taxon>
        <taxon>Psoroptidia</taxon>
        <taxon>Sarcoptoidea</taxon>
        <taxon>Sarcoptidae</taxon>
        <taxon>Sarcoptinae</taxon>
        <taxon>Sarcoptes</taxon>
    </lineage>
</organism>
<feature type="compositionally biased region" description="Low complexity" evidence="4">
    <location>
        <begin position="265"/>
        <end position="284"/>
    </location>
</feature>
<feature type="compositionally biased region" description="Basic residues" evidence="4">
    <location>
        <begin position="773"/>
        <end position="789"/>
    </location>
</feature>
<feature type="compositionally biased region" description="Low complexity" evidence="4">
    <location>
        <begin position="32"/>
        <end position="52"/>
    </location>
</feature>
<dbReference type="FunFam" id="3.30.70.330:FF:000013">
    <property type="entry name" value="CUGBP Elav-like family member 1 isoform 2"/>
    <property type="match status" value="1"/>
</dbReference>
<accession>A0A834RCT9</accession>
<dbReference type="PROSITE" id="PS50102">
    <property type="entry name" value="RRM"/>
    <property type="match status" value="3"/>
</dbReference>
<feature type="region of interest" description="Disordered" evidence="4">
    <location>
        <begin position="627"/>
        <end position="689"/>
    </location>
</feature>
<feature type="region of interest" description="Disordered" evidence="4">
    <location>
        <begin position="184"/>
        <end position="302"/>
    </location>
</feature>
<dbReference type="InterPro" id="IPR052462">
    <property type="entry name" value="SLIRP/GR-RBP-like"/>
</dbReference>
<dbReference type="Pfam" id="PF00076">
    <property type="entry name" value="RRM_1"/>
    <property type="match status" value="3"/>
</dbReference>
<name>A0A834RCT9_SARSC</name>
<dbReference type="GO" id="GO:0005737">
    <property type="term" value="C:cytoplasm"/>
    <property type="evidence" value="ECO:0007669"/>
    <property type="project" value="UniProtKB-ARBA"/>
</dbReference>
<feature type="region of interest" description="Disordered" evidence="4">
    <location>
        <begin position="1"/>
        <end position="57"/>
    </location>
</feature>
<evidence type="ECO:0000313" key="8">
    <source>
        <dbReference type="Proteomes" id="UP000070412"/>
    </source>
</evidence>
<sequence length="1097" mass="121287">MTFNNEEKSLKRSTVAKKSTGNQALISKNLQSDGATDSGSSSDSDQTGSSTSVPINAFNGEVKKLKKKSSIVVNHHHLVSNRIVPVRSFSSSLSSFPNNIAQQQHTSQQQPPTERIRVESIEPKLVEKLDSESITDTSKDQENINKNKIELIEQNQSIKIICEETKKMAIEEIRNDLEKDSTKLDRIDSEPNLMIIDYDDDEDDDRDEDEDEEEREVNSGNNDENRESVSSRTITSTIASDTESEHNWNDDFDRDEMKIENTTASTLSSSSSSSTSSSSSSSSLKVDKENDENRFTSDIDQNRTELLEKLDETMSEKNEDCEENRIRKLNKNQTERQPDSDAIKMFVGQIPKEWSEANCWKLFEEFGEIYSLKILRDKETGQSRGCCFVTFYKRRSALNAQDALHNIRTLENMHNPIQMKPADCKNKQERKIFIGMLSKKMDENDLREMFSKFGPIEECLVLRDGKQNSRGCAFITFSSKQCALNSIKAIHNSRTMTGCSSPIVVKLASNNHISHSHHQQSNHHHRQSSNMKDQHRSTFSSSPTNKSKSINSHSSKFNPTTCSSSSVPIVPTTISNRFALENNPAFFLHPVQSCIAHPNSQFVSLATAAAAAVAAATASNTVNNIDSVTGSSSSSSSGSSTPNYSKKNSNHSFRDAKNLSTSSSSSLSNHGKKSDEKMSPKRSKSSNQFSMISQAKNKNIFKDSTNSTATAAAAAAAAATLATTNPYLALAAVAAAAQHQNRSPKDQDGKRRTKLKNQNPNQILAHHSYPPSSHHHHHQHHHHHPHSNHSSHDSTSQSSCMNSQKSVLNQSIGNVNIPTIFSNGSVIYPNDTPTIPVYDPSQINQTINAATYLGISYGVYRAPHSLANILNCNLKNQDQFLNHDHGHQHHYNSHLLHQFYPLGSIANNCGIPTPLFNLTSSLNQFDPLGLSPLIVDGEKTMNENNNGILRIKTIPKSFPSSSTSSLSSISSSSSSSICGGIANVQNGNDPNAGFDPNSNQSMLSQKQLEGPDGSNLFIYHLPPEFGDHDLITMFSSFGTILSAKVFVDRHTNLSKCFGFVSFDNPSSAQLAIQTMNGFQIGLKRLKVQLKRKLEKPY</sequence>
<feature type="compositionally biased region" description="Polar residues" evidence="4">
    <location>
        <begin position="641"/>
        <end position="651"/>
    </location>
</feature>
<feature type="compositionally biased region" description="Low complexity" evidence="4">
    <location>
        <begin position="630"/>
        <end position="640"/>
    </location>
</feature>
<evidence type="ECO:0000259" key="5">
    <source>
        <dbReference type="PROSITE" id="PS50102"/>
    </source>
</evidence>
<dbReference type="InterPro" id="IPR012677">
    <property type="entry name" value="Nucleotide-bd_a/b_plait_sf"/>
</dbReference>
<reference evidence="7" key="3">
    <citation type="submission" date="2022-06" db="UniProtKB">
        <authorList>
            <consortium name="EnsemblMetazoa"/>
        </authorList>
    </citation>
    <scope>IDENTIFICATION</scope>
</reference>
<dbReference type="PANTHER" id="PTHR48027">
    <property type="entry name" value="HETEROGENEOUS NUCLEAR RIBONUCLEOPROTEIN 87F-RELATED"/>
    <property type="match status" value="1"/>
</dbReference>
<feature type="region of interest" description="Disordered" evidence="4">
    <location>
        <begin position="513"/>
        <end position="565"/>
    </location>
</feature>
<feature type="domain" description="RRM" evidence="5">
    <location>
        <begin position="343"/>
        <end position="424"/>
    </location>
</feature>
<feature type="compositionally biased region" description="Low complexity" evidence="4">
    <location>
        <begin position="545"/>
        <end position="558"/>
    </location>
</feature>
<keyword evidence="8" id="KW-1185">Reference proteome</keyword>
<feature type="compositionally biased region" description="Basic residues" evidence="4">
    <location>
        <begin position="514"/>
        <end position="527"/>
    </location>
</feature>
<proteinExistence type="predicted"/>
<dbReference type="EnsemblMetazoa" id="SSS_731s_mrna">
    <property type="protein sequence ID" value="KAF7494075.1"/>
    <property type="gene ID" value="SSS_731"/>
</dbReference>
<dbReference type="EMBL" id="WVUK01000054">
    <property type="protein sequence ID" value="KAF7494075.1"/>
    <property type="molecule type" value="Genomic_DNA"/>
</dbReference>
<dbReference type="SUPFAM" id="SSF54928">
    <property type="entry name" value="RNA-binding domain, RBD"/>
    <property type="match status" value="2"/>
</dbReference>
<dbReference type="InterPro" id="IPR000504">
    <property type="entry name" value="RRM_dom"/>
</dbReference>
<feature type="domain" description="RRM" evidence="5">
    <location>
        <begin position="1014"/>
        <end position="1092"/>
    </location>
</feature>
<evidence type="ECO:0000313" key="6">
    <source>
        <dbReference type="EMBL" id="KAF7494075.1"/>
    </source>
</evidence>
<dbReference type="Gene3D" id="3.30.70.330">
    <property type="match status" value="3"/>
</dbReference>
<feature type="compositionally biased region" description="Polar residues" evidence="4">
    <location>
        <begin position="996"/>
        <end position="1007"/>
    </location>
</feature>
<feature type="domain" description="RRM" evidence="5">
    <location>
        <begin position="430"/>
        <end position="510"/>
    </location>
</feature>
<evidence type="ECO:0000256" key="4">
    <source>
        <dbReference type="SAM" id="MobiDB-lite"/>
    </source>
</evidence>
<evidence type="ECO:0000256" key="3">
    <source>
        <dbReference type="PROSITE-ProRule" id="PRU00176"/>
    </source>
</evidence>
<protein>
    <submittedName>
        <fullName evidence="6">CUGBP Elav-like family member 2</fullName>
    </submittedName>
</protein>
<dbReference type="OrthoDB" id="267048at2759"/>
<feature type="compositionally biased region" description="Basic and acidic residues" evidence="4">
    <location>
        <begin position="285"/>
        <end position="302"/>
    </location>
</feature>
<dbReference type="FunFam" id="3.30.70.330:FF:000383">
    <property type="entry name" value="Sex lethal, isoform D"/>
    <property type="match status" value="1"/>
</dbReference>
<dbReference type="SMART" id="SM00360">
    <property type="entry name" value="RRM"/>
    <property type="match status" value="3"/>
</dbReference>
<dbReference type="InterPro" id="IPR035979">
    <property type="entry name" value="RBD_domain_sf"/>
</dbReference>
<dbReference type="Proteomes" id="UP000070412">
    <property type="component" value="Unassembled WGS sequence"/>
</dbReference>
<feature type="compositionally biased region" description="Basic and acidic residues" evidence="4">
    <location>
        <begin position="1"/>
        <end position="10"/>
    </location>
</feature>
<dbReference type="GO" id="GO:0009967">
    <property type="term" value="P:positive regulation of signal transduction"/>
    <property type="evidence" value="ECO:0007669"/>
    <property type="project" value="UniProtKB-ARBA"/>
</dbReference>
<keyword evidence="1" id="KW-0677">Repeat</keyword>
<evidence type="ECO:0000256" key="1">
    <source>
        <dbReference type="ARBA" id="ARBA00022737"/>
    </source>
</evidence>
<dbReference type="AlphaFoldDB" id="A0A834RCT9"/>
<feature type="region of interest" description="Disordered" evidence="4">
    <location>
        <begin position="988"/>
        <end position="1007"/>
    </location>
</feature>
<dbReference type="GO" id="GO:0003729">
    <property type="term" value="F:mRNA binding"/>
    <property type="evidence" value="ECO:0007669"/>
    <property type="project" value="UniProtKB-ARBA"/>
</dbReference>
<feature type="compositionally biased region" description="Polar residues" evidence="4">
    <location>
        <begin position="16"/>
        <end position="31"/>
    </location>
</feature>
<evidence type="ECO:0000256" key="2">
    <source>
        <dbReference type="ARBA" id="ARBA00022884"/>
    </source>
</evidence>
<keyword evidence="2 3" id="KW-0694">RNA-binding</keyword>
<feature type="compositionally biased region" description="Polar residues" evidence="4">
    <location>
        <begin position="230"/>
        <end position="241"/>
    </location>
</feature>
<feature type="compositionally biased region" description="Acidic residues" evidence="4">
    <location>
        <begin position="197"/>
        <end position="215"/>
    </location>
</feature>
<feature type="compositionally biased region" description="Basic and acidic residues" evidence="4">
    <location>
        <begin position="243"/>
        <end position="259"/>
    </location>
</feature>